<protein>
    <submittedName>
        <fullName evidence="1">Uncharacterized protein</fullName>
    </submittedName>
</protein>
<organism evidence="1 2">
    <name type="scientific">Amycolatopsis speibonae</name>
    <dbReference type="NCBI Taxonomy" id="1450224"/>
    <lineage>
        <taxon>Bacteria</taxon>
        <taxon>Bacillati</taxon>
        <taxon>Actinomycetota</taxon>
        <taxon>Actinomycetes</taxon>
        <taxon>Pseudonocardiales</taxon>
        <taxon>Pseudonocardiaceae</taxon>
        <taxon>Amycolatopsis</taxon>
    </lineage>
</organism>
<comment type="caution">
    <text evidence="1">The sequence shown here is derived from an EMBL/GenBank/DDBJ whole genome shotgun (WGS) entry which is preliminary data.</text>
</comment>
<keyword evidence="2" id="KW-1185">Reference proteome</keyword>
<sequence length="133" mass="14549">MTELDPAQIISIGRIFPGVKRIWLDALRSGEFRQARGAMRLSDGFMDPLGILCELYRRDQGGNWAPRDDGWVFRDARNQYAAGGDLTPAILKWAGSRASRCGLAAPGATWAIANLNDSGAPFAEIAELIEENL</sequence>
<reference evidence="2" key="1">
    <citation type="journal article" date="2019" name="Int. J. Syst. Evol. Microbiol.">
        <title>The Global Catalogue of Microorganisms (GCM) 10K type strain sequencing project: providing services to taxonomists for standard genome sequencing and annotation.</title>
        <authorList>
            <consortium name="The Broad Institute Genomics Platform"/>
            <consortium name="The Broad Institute Genome Sequencing Center for Infectious Disease"/>
            <person name="Wu L."/>
            <person name="Ma J."/>
        </authorList>
    </citation>
    <scope>NUCLEOTIDE SEQUENCE [LARGE SCALE GENOMIC DNA]</scope>
    <source>
        <strain evidence="2">CGMCC 4.7676</strain>
    </source>
</reference>
<gene>
    <name evidence="1" type="ORF">ACFOSH_31470</name>
</gene>
<name>A0ABV7P4J2_9PSEU</name>
<proteinExistence type="predicted"/>
<dbReference type="RefSeq" id="WP_378243081.1">
    <property type="nucleotide sequence ID" value="NZ_JBHRWK010000059.1"/>
</dbReference>
<evidence type="ECO:0000313" key="1">
    <source>
        <dbReference type="EMBL" id="MFC3453979.1"/>
    </source>
</evidence>
<evidence type="ECO:0000313" key="2">
    <source>
        <dbReference type="Proteomes" id="UP001595645"/>
    </source>
</evidence>
<dbReference type="Proteomes" id="UP001595645">
    <property type="component" value="Unassembled WGS sequence"/>
</dbReference>
<accession>A0ABV7P4J2</accession>
<dbReference type="EMBL" id="JBHRWK010000059">
    <property type="protein sequence ID" value="MFC3453979.1"/>
    <property type="molecule type" value="Genomic_DNA"/>
</dbReference>